<dbReference type="AlphaFoldDB" id="A0A553NUE1"/>
<feature type="transmembrane region" description="Helical" evidence="5">
    <location>
        <begin position="20"/>
        <end position="39"/>
    </location>
</feature>
<feature type="domain" description="RING-type" evidence="6">
    <location>
        <begin position="356"/>
        <end position="394"/>
    </location>
</feature>
<organism evidence="7 8">
    <name type="scientific">Tigriopus californicus</name>
    <name type="common">Marine copepod</name>
    <dbReference type="NCBI Taxonomy" id="6832"/>
    <lineage>
        <taxon>Eukaryota</taxon>
        <taxon>Metazoa</taxon>
        <taxon>Ecdysozoa</taxon>
        <taxon>Arthropoda</taxon>
        <taxon>Crustacea</taxon>
        <taxon>Multicrustacea</taxon>
        <taxon>Hexanauplia</taxon>
        <taxon>Copepoda</taxon>
        <taxon>Harpacticoida</taxon>
        <taxon>Harpacticidae</taxon>
        <taxon>Tigriopus</taxon>
    </lineage>
</organism>
<dbReference type="GO" id="GO:0043161">
    <property type="term" value="P:proteasome-mediated ubiquitin-dependent protein catabolic process"/>
    <property type="evidence" value="ECO:0007669"/>
    <property type="project" value="TreeGrafter"/>
</dbReference>
<dbReference type="GO" id="GO:0061630">
    <property type="term" value="F:ubiquitin protein ligase activity"/>
    <property type="evidence" value="ECO:0007669"/>
    <property type="project" value="TreeGrafter"/>
</dbReference>
<evidence type="ECO:0000256" key="3">
    <source>
        <dbReference type="ARBA" id="ARBA00022833"/>
    </source>
</evidence>
<dbReference type="Gene3D" id="3.30.40.10">
    <property type="entry name" value="Zinc/RING finger domain, C3HC4 (zinc finger)"/>
    <property type="match status" value="1"/>
</dbReference>
<keyword evidence="3" id="KW-0862">Zinc</keyword>
<name>A0A553NUE1_TIGCA</name>
<evidence type="ECO:0000313" key="8">
    <source>
        <dbReference type="Proteomes" id="UP000318571"/>
    </source>
</evidence>
<protein>
    <recommendedName>
        <fullName evidence="6">RING-type domain-containing protein</fullName>
    </recommendedName>
</protein>
<dbReference type="PANTHER" id="PTHR22763:SF192">
    <property type="entry name" value="RING-TYPE DOMAIN-CONTAINING PROTEIN"/>
    <property type="match status" value="1"/>
</dbReference>
<evidence type="ECO:0000256" key="2">
    <source>
        <dbReference type="ARBA" id="ARBA00022771"/>
    </source>
</evidence>
<keyword evidence="8" id="KW-1185">Reference proteome</keyword>
<feature type="transmembrane region" description="Helical" evidence="5">
    <location>
        <begin position="128"/>
        <end position="150"/>
    </location>
</feature>
<feature type="transmembrane region" description="Helical" evidence="5">
    <location>
        <begin position="60"/>
        <end position="77"/>
    </location>
</feature>
<evidence type="ECO:0000259" key="6">
    <source>
        <dbReference type="PROSITE" id="PS50089"/>
    </source>
</evidence>
<keyword evidence="5" id="KW-0812">Transmembrane</keyword>
<dbReference type="Proteomes" id="UP000318571">
    <property type="component" value="Chromosome 1"/>
</dbReference>
<dbReference type="SMART" id="SM00184">
    <property type="entry name" value="RING"/>
    <property type="match status" value="1"/>
</dbReference>
<dbReference type="InterPro" id="IPR001841">
    <property type="entry name" value="Znf_RING"/>
</dbReference>
<feature type="transmembrane region" description="Helical" evidence="5">
    <location>
        <begin position="83"/>
        <end position="107"/>
    </location>
</feature>
<comment type="caution">
    <text evidence="7">The sequence shown here is derived from an EMBL/GenBank/DDBJ whole genome shotgun (WGS) entry which is preliminary data.</text>
</comment>
<evidence type="ECO:0000256" key="5">
    <source>
        <dbReference type="SAM" id="Phobius"/>
    </source>
</evidence>
<keyword evidence="5" id="KW-0472">Membrane</keyword>
<feature type="transmembrane region" description="Helical" evidence="5">
    <location>
        <begin position="304"/>
        <end position="319"/>
    </location>
</feature>
<keyword evidence="1" id="KW-0479">Metal-binding</keyword>
<dbReference type="GO" id="GO:0008270">
    <property type="term" value="F:zinc ion binding"/>
    <property type="evidence" value="ECO:0007669"/>
    <property type="project" value="UniProtKB-KW"/>
</dbReference>
<dbReference type="PROSITE" id="PS50089">
    <property type="entry name" value="ZF_RING_2"/>
    <property type="match status" value="1"/>
</dbReference>
<reference evidence="7 8" key="1">
    <citation type="journal article" date="2018" name="Nat. Ecol. Evol.">
        <title>Genomic signatures of mitonuclear coevolution across populations of Tigriopus californicus.</title>
        <authorList>
            <person name="Barreto F.S."/>
            <person name="Watson E.T."/>
            <person name="Lima T.G."/>
            <person name="Willett C.S."/>
            <person name="Edmands S."/>
            <person name="Li W."/>
            <person name="Burton R.S."/>
        </authorList>
    </citation>
    <scope>NUCLEOTIDE SEQUENCE [LARGE SCALE GENOMIC DNA]</scope>
    <source>
        <strain evidence="7 8">San Diego</strain>
    </source>
</reference>
<sequence>MMSVRLGSPHTDMFGEFFARFWQITLVTLIGFFCIRLMYGSRSTSRHFRLRFGLMHEEQHLRAGCLLSLLLLVPSLVTSECNWFLLGIFVTGYTFVLVPVLTGVYQIPYQSDIPRLARSLKQWIFSHVRAHLETIPAVIITIFVALPQIYRDVAGVHTVVHKIVFLALLNTSQTSSTKIVAMDFIMCHAMVSYAWNSLKNCKTSSDFHNLTPKEIAKICSSAVIFCYFGGKIQSSSNSSPQLYSSFAYLVLSEPIVEEFITRELKFKHYLIFEDLEELYAPMVIQLVQILVSAYLCACLHWRDIILLILALYTCIYIPWEQTTILYYRPLLKELKIMGRFKRVSNSELETHSDPTCPICLDDMDEGRMTPCNHCFHGICLRRSLKISPKCPKCRQDLV</sequence>
<evidence type="ECO:0000313" key="7">
    <source>
        <dbReference type="EMBL" id="TRY69054.1"/>
    </source>
</evidence>
<evidence type="ECO:0000256" key="4">
    <source>
        <dbReference type="PROSITE-ProRule" id="PRU00175"/>
    </source>
</evidence>
<dbReference type="OrthoDB" id="4752984at2759"/>
<dbReference type="InterPro" id="IPR050731">
    <property type="entry name" value="HRD1_E3_ubiq-ligases"/>
</dbReference>
<keyword evidence="5" id="KW-1133">Transmembrane helix</keyword>
<accession>A0A553NUE1</accession>
<keyword evidence="2 4" id="KW-0863">Zinc-finger</keyword>
<feature type="transmembrane region" description="Helical" evidence="5">
    <location>
        <begin position="278"/>
        <end position="297"/>
    </location>
</feature>
<dbReference type="EMBL" id="VCGU01000010">
    <property type="protein sequence ID" value="TRY69054.1"/>
    <property type="molecule type" value="Genomic_DNA"/>
</dbReference>
<evidence type="ECO:0000256" key="1">
    <source>
        <dbReference type="ARBA" id="ARBA00022723"/>
    </source>
</evidence>
<dbReference type="SUPFAM" id="SSF57850">
    <property type="entry name" value="RING/U-box"/>
    <property type="match status" value="1"/>
</dbReference>
<proteinExistence type="predicted"/>
<dbReference type="GO" id="GO:0012505">
    <property type="term" value="C:endomembrane system"/>
    <property type="evidence" value="ECO:0007669"/>
    <property type="project" value="TreeGrafter"/>
</dbReference>
<dbReference type="InterPro" id="IPR013083">
    <property type="entry name" value="Znf_RING/FYVE/PHD"/>
</dbReference>
<gene>
    <name evidence="7" type="ORF">TCAL_09658</name>
</gene>
<dbReference type="STRING" id="6832.A0A553NUE1"/>
<dbReference type="Pfam" id="PF13639">
    <property type="entry name" value="zf-RING_2"/>
    <property type="match status" value="1"/>
</dbReference>
<dbReference type="OMA" id="YSARRTW"/>
<dbReference type="PANTHER" id="PTHR22763">
    <property type="entry name" value="RING ZINC FINGER PROTEIN"/>
    <property type="match status" value="1"/>
</dbReference>